<name>A0A1M3TQG1_ASPLC</name>
<dbReference type="EMBL" id="KV878238">
    <property type="protein sequence ID" value="OJZ88916.1"/>
    <property type="molecule type" value="Genomic_DNA"/>
</dbReference>
<organism evidence="2 3">
    <name type="scientific">Aspergillus luchuensis (strain CBS 106.47)</name>
    <dbReference type="NCBI Taxonomy" id="1137211"/>
    <lineage>
        <taxon>Eukaryota</taxon>
        <taxon>Fungi</taxon>
        <taxon>Dikarya</taxon>
        <taxon>Ascomycota</taxon>
        <taxon>Pezizomycotina</taxon>
        <taxon>Eurotiomycetes</taxon>
        <taxon>Eurotiomycetidae</taxon>
        <taxon>Eurotiales</taxon>
        <taxon>Aspergillaceae</taxon>
        <taxon>Aspergillus</taxon>
        <taxon>Aspergillus subgen. Circumdati</taxon>
    </lineage>
</organism>
<gene>
    <name evidence="2" type="ORF">ASPFODRAFT_42015</name>
</gene>
<reference evidence="3" key="1">
    <citation type="journal article" date="2017" name="Genome Biol.">
        <title>Comparative genomics reveals high biological diversity and specific adaptations in the industrially and medically important fungal genus Aspergillus.</title>
        <authorList>
            <person name="de Vries R.P."/>
            <person name="Riley R."/>
            <person name="Wiebenga A."/>
            <person name="Aguilar-Osorio G."/>
            <person name="Amillis S."/>
            <person name="Uchima C.A."/>
            <person name="Anderluh G."/>
            <person name="Asadollahi M."/>
            <person name="Askin M."/>
            <person name="Barry K."/>
            <person name="Battaglia E."/>
            <person name="Bayram O."/>
            <person name="Benocci T."/>
            <person name="Braus-Stromeyer S.A."/>
            <person name="Caldana C."/>
            <person name="Canovas D."/>
            <person name="Cerqueira G.C."/>
            <person name="Chen F."/>
            <person name="Chen W."/>
            <person name="Choi C."/>
            <person name="Clum A."/>
            <person name="Dos Santos R.A."/>
            <person name="Damasio A.R."/>
            <person name="Diallinas G."/>
            <person name="Emri T."/>
            <person name="Fekete E."/>
            <person name="Flipphi M."/>
            <person name="Freyberg S."/>
            <person name="Gallo A."/>
            <person name="Gournas C."/>
            <person name="Habgood R."/>
            <person name="Hainaut M."/>
            <person name="Harispe M.L."/>
            <person name="Henrissat B."/>
            <person name="Hilden K.S."/>
            <person name="Hope R."/>
            <person name="Hossain A."/>
            <person name="Karabika E."/>
            <person name="Karaffa L."/>
            <person name="Karanyi Z."/>
            <person name="Krasevec N."/>
            <person name="Kuo A."/>
            <person name="Kusch H."/>
            <person name="LaButti K."/>
            <person name="Lagendijk E.L."/>
            <person name="Lapidus A."/>
            <person name="Levasseur A."/>
            <person name="Lindquist E."/>
            <person name="Lipzen A."/>
            <person name="Logrieco A.F."/>
            <person name="MacCabe A."/>
            <person name="Maekelae M.R."/>
            <person name="Malavazi I."/>
            <person name="Melin P."/>
            <person name="Meyer V."/>
            <person name="Mielnichuk N."/>
            <person name="Miskei M."/>
            <person name="Molnar A.P."/>
            <person name="Mule G."/>
            <person name="Ngan C.Y."/>
            <person name="Orejas M."/>
            <person name="Orosz E."/>
            <person name="Ouedraogo J.P."/>
            <person name="Overkamp K.M."/>
            <person name="Park H.-S."/>
            <person name="Perrone G."/>
            <person name="Piumi F."/>
            <person name="Punt P.J."/>
            <person name="Ram A.F."/>
            <person name="Ramon A."/>
            <person name="Rauscher S."/>
            <person name="Record E."/>
            <person name="Riano-Pachon D.M."/>
            <person name="Robert V."/>
            <person name="Roehrig J."/>
            <person name="Ruller R."/>
            <person name="Salamov A."/>
            <person name="Salih N.S."/>
            <person name="Samson R.A."/>
            <person name="Sandor E."/>
            <person name="Sanguinetti M."/>
            <person name="Schuetze T."/>
            <person name="Sepcic K."/>
            <person name="Shelest E."/>
            <person name="Sherlock G."/>
            <person name="Sophianopoulou V."/>
            <person name="Squina F.M."/>
            <person name="Sun H."/>
            <person name="Susca A."/>
            <person name="Todd R.B."/>
            <person name="Tsang A."/>
            <person name="Unkles S.E."/>
            <person name="van de Wiele N."/>
            <person name="van Rossen-Uffink D."/>
            <person name="Oliveira J.V."/>
            <person name="Vesth T.C."/>
            <person name="Visser J."/>
            <person name="Yu J.-H."/>
            <person name="Zhou M."/>
            <person name="Andersen M.R."/>
            <person name="Archer D.B."/>
            <person name="Baker S.E."/>
            <person name="Benoit I."/>
            <person name="Brakhage A.A."/>
            <person name="Braus G.H."/>
            <person name="Fischer R."/>
            <person name="Frisvad J.C."/>
            <person name="Goldman G.H."/>
            <person name="Houbraken J."/>
            <person name="Oakley B."/>
            <person name="Pocsi I."/>
            <person name="Scazzocchio C."/>
            <person name="Seiboth B."/>
            <person name="vanKuyk P.A."/>
            <person name="Wortman J."/>
            <person name="Dyer P.S."/>
            <person name="Grigoriev I.V."/>
        </authorList>
    </citation>
    <scope>NUCLEOTIDE SEQUENCE [LARGE SCALE GENOMIC DNA]</scope>
    <source>
        <strain evidence="3">CBS 106.47</strain>
    </source>
</reference>
<protein>
    <submittedName>
        <fullName evidence="2">Uncharacterized protein</fullName>
    </submittedName>
</protein>
<dbReference type="Proteomes" id="UP000184063">
    <property type="component" value="Unassembled WGS sequence"/>
</dbReference>
<feature type="region of interest" description="Disordered" evidence="1">
    <location>
        <begin position="1"/>
        <end position="65"/>
    </location>
</feature>
<evidence type="ECO:0000313" key="2">
    <source>
        <dbReference type="EMBL" id="OJZ88916.1"/>
    </source>
</evidence>
<proteinExistence type="predicted"/>
<sequence length="65" mass="7187">MLGRKDGKTETVPGIEMNGGFDFGWGKEISPEKEQKQDKTRLEKKKDGEGELGVDFGGKKSRDAD</sequence>
<dbReference type="AlphaFoldDB" id="A0A1M3TQG1"/>
<accession>A0A1M3TQG1</accession>
<dbReference type="VEuPathDB" id="FungiDB:ASPFODRAFT_42015"/>
<evidence type="ECO:0000256" key="1">
    <source>
        <dbReference type="SAM" id="MobiDB-lite"/>
    </source>
</evidence>
<feature type="compositionally biased region" description="Basic and acidic residues" evidence="1">
    <location>
        <begin position="29"/>
        <end position="49"/>
    </location>
</feature>
<evidence type="ECO:0000313" key="3">
    <source>
        <dbReference type="Proteomes" id="UP000184063"/>
    </source>
</evidence>